<proteinExistence type="inferred from homology"/>
<feature type="domain" description="Peptidase M16 N-terminal" evidence="2">
    <location>
        <begin position="18"/>
        <end position="159"/>
    </location>
</feature>
<evidence type="ECO:0000256" key="1">
    <source>
        <dbReference type="ARBA" id="ARBA00007261"/>
    </source>
</evidence>
<organism evidence="3">
    <name type="scientific">marine sediment metagenome</name>
    <dbReference type="NCBI Taxonomy" id="412755"/>
    <lineage>
        <taxon>unclassified sequences</taxon>
        <taxon>metagenomes</taxon>
        <taxon>ecological metagenomes</taxon>
    </lineage>
</organism>
<dbReference type="PANTHER" id="PTHR11851:SF49">
    <property type="entry name" value="MITOCHONDRIAL-PROCESSING PEPTIDASE SUBUNIT ALPHA"/>
    <property type="match status" value="1"/>
</dbReference>
<dbReference type="PANTHER" id="PTHR11851">
    <property type="entry name" value="METALLOPROTEASE"/>
    <property type="match status" value="1"/>
</dbReference>
<feature type="non-terminal residue" evidence="3">
    <location>
        <position position="193"/>
    </location>
</feature>
<accession>X1MLN7</accession>
<comment type="caution">
    <text evidence="3">The sequence shown here is derived from an EMBL/GenBank/DDBJ whole genome shotgun (WGS) entry which is preliminary data.</text>
</comment>
<gene>
    <name evidence="3" type="ORF">S06H3_17448</name>
</gene>
<dbReference type="SUPFAM" id="SSF63411">
    <property type="entry name" value="LuxS/MPP-like metallohydrolase"/>
    <property type="match status" value="1"/>
</dbReference>
<protein>
    <recommendedName>
        <fullName evidence="2">Peptidase M16 N-terminal domain-containing protein</fullName>
    </recommendedName>
</protein>
<dbReference type="InterPro" id="IPR011249">
    <property type="entry name" value="Metalloenz_LuxS/M16"/>
</dbReference>
<dbReference type="InterPro" id="IPR050361">
    <property type="entry name" value="MPP/UQCRC_Complex"/>
</dbReference>
<dbReference type="PROSITE" id="PS00143">
    <property type="entry name" value="INSULINASE"/>
    <property type="match status" value="1"/>
</dbReference>
<name>X1MLN7_9ZZZZ</name>
<dbReference type="AlphaFoldDB" id="X1MLN7"/>
<dbReference type="Pfam" id="PF00675">
    <property type="entry name" value="Peptidase_M16"/>
    <property type="match status" value="1"/>
</dbReference>
<dbReference type="InterPro" id="IPR011765">
    <property type="entry name" value="Pept_M16_N"/>
</dbReference>
<dbReference type="GO" id="GO:0004222">
    <property type="term" value="F:metalloendopeptidase activity"/>
    <property type="evidence" value="ECO:0007669"/>
    <property type="project" value="InterPro"/>
</dbReference>
<dbReference type="GO" id="GO:0006508">
    <property type="term" value="P:proteolysis"/>
    <property type="evidence" value="ECO:0007669"/>
    <property type="project" value="InterPro"/>
</dbReference>
<dbReference type="InterPro" id="IPR001431">
    <property type="entry name" value="Pept_M16_Zn_BS"/>
</dbReference>
<sequence>MEFKHKELSNGLSIIGEVNKSAQSAAVGFFVRTGARDETAQINGVSHFLEHMLFKGTQQLSAFEVNEAFDKTGAQYNAFTSEENTVYYAAVLPEYLDEVTKLWTRLLRPALREQDFNIEKDVIKEEIAMYKDQPHFDVMDRGRSLHFAGHPCGLSVLGTPENITDLTAEQMREYFSRRYAPNNLVAACAGNFE</sequence>
<dbReference type="EMBL" id="BARV01008717">
    <property type="protein sequence ID" value="GAI07299.1"/>
    <property type="molecule type" value="Genomic_DNA"/>
</dbReference>
<evidence type="ECO:0000313" key="3">
    <source>
        <dbReference type="EMBL" id="GAI07299.1"/>
    </source>
</evidence>
<dbReference type="GO" id="GO:0046872">
    <property type="term" value="F:metal ion binding"/>
    <property type="evidence" value="ECO:0007669"/>
    <property type="project" value="InterPro"/>
</dbReference>
<dbReference type="Gene3D" id="3.30.830.10">
    <property type="entry name" value="Metalloenzyme, LuxS/M16 peptidase-like"/>
    <property type="match status" value="1"/>
</dbReference>
<reference evidence="3" key="1">
    <citation type="journal article" date="2014" name="Front. Microbiol.">
        <title>High frequency of phylogenetically diverse reductive dehalogenase-homologous genes in deep subseafloor sedimentary metagenomes.</title>
        <authorList>
            <person name="Kawai M."/>
            <person name="Futagami T."/>
            <person name="Toyoda A."/>
            <person name="Takaki Y."/>
            <person name="Nishi S."/>
            <person name="Hori S."/>
            <person name="Arai W."/>
            <person name="Tsubouchi T."/>
            <person name="Morono Y."/>
            <person name="Uchiyama I."/>
            <person name="Ito T."/>
            <person name="Fujiyama A."/>
            <person name="Inagaki F."/>
            <person name="Takami H."/>
        </authorList>
    </citation>
    <scope>NUCLEOTIDE SEQUENCE</scope>
    <source>
        <strain evidence="3">Expedition CK06-06</strain>
    </source>
</reference>
<evidence type="ECO:0000259" key="2">
    <source>
        <dbReference type="Pfam" id="PF00675"/>
    </source>
</evidence>
<comment type="similarity">
    <text evidence="1">Belongs to the peptidase M16 family.</text>
</comment>